<dbReference type="EMBL" id="BGPR01024356">
    <property type="protein sequence ID" value="GBN92394.1"/>
    <property type="molecule type" value="Genomic_DNA"/>
</dbReference>
<name>A0A4Y2SVN1_ARAVE</name>
<reference evidence="1 2" key="1">
    <citation type="journal article" date="2019" name="Sci. Rep.">
        <title>Orb-weaving spider Araneus ventricosus genome elucidates the spidroin gene catalogue.</title>
        <authorList>
            <person name="Kono N."/>
            <person name="Nakamura H."/>
            <person name="Ohtoshi R."/>
            <person name="Moran D.A.P."/>
            <person name="Shinohara A."/>
            <person name="Yoshida Y."/>
            <person name="Fujiwara M."/>
            <person name="Mori M."/>
            <person name="Tomita M."/>
            <person name="Arakawa K."/>
        </authorList>
    </citation>
    <scope>NUCLEOTIDE SEQUENCE [LARGE SCALE GENOMIC DNA]</scope>
</reference>
<dbReference type="Proteomes" id="UP000499080">
    <property type="component" value="Unassembled WGS sequence"/>
</dbReference>
<gene>
    <name evidence="1" type="ORF">AVEN_126741_1</name>
</gene>
<comment type="caution">
    <text evidence="1">The sequence shown here is derived from an EMBL/GenBank/DDBJ whole genome shotgun (WGS) entry which is preliminary data.</text>
</comment>
<protein>
    <submittedName>
        <fullName evidence="1">Uncharacterized protein</fullName>
    </submittedName>
</protein>
<dbReference type="AlphaFoldDB" id="A0A4Y2SVN1"/>
<accession>A0A4Y2SVN1</accession>
<organism evidence="1 2">
    <name type="scientific">Araneus ventricosus</name>
    <name type="common">Orbweaver spider</name>
    <name type="synonym">Epeira ventricosa</name>
    <dbReference type="NCBI Taxonomy" id="182803"/>
    <lineage>
        <taxon>Eukaryota</taxon>
        <taxon>Metazoa</taxon>
        <taxon>Ecdysozoa</taxon>
        <taxon>Arthropoda</taxon>
        <taxon>Chelicerata</taxon>
        <taxon>Arachnida</taxon>
        <taxon>Araneae</taxon>
        <taxon>Araneomorphae</taxon>
        <taxon>Entelegynae</taxon>
        <taxon>Araneoidea</taxon>
        <taxon>Araneidae</taxon>
        <taxon>Araneus</taxon>
    </lineage>
</organism>
<evidence type="ECO:0000313" key="2">
    <source>
        <dbReference type="Proteomes" id="UP000499080"/>
    </source>
</evidence>
<evidence type="ECO:0000313" key="1">
    <source>
        <dbReference type="EMBL" id="GBN92394.1"/>
    </source>
</evidence>
<proteinExistence type="predicted"/>
<keyword evidence="2" id="KW-1185">Reference proteome</keyword>
<sequence>MSRNSFLNEKDWKRNTAKISRMKRKAYMGFRRADLKTTKCKMFFMRKERWVPLVTPESAWKRERKDVIPYLNRKGKVFLMNFGS</sequence>
<dbReference type="OrthoDB" id="6630129at2759"/>